<keyword evidence="11" id="KW-0735">Signal-anchor</keyword>
<dbReference type="GeneTree" id="ENSGT00940000158182"/>
<reference evidence="23 24" key="1">
    <citation type="submission" date="2019-04" db="EMBL/GenBank/DDBJ databases">
        <authorList>
            <consortium name="Wellcome Sanger Institute Data Sharing"/>
        </authorList>
    </citation>
    <scope>NUCLEOTIDE SEQUENCE [LARGE SCALE GENOMIC DNA]</scope>
</reference>
<proteinExistence type="inferred from homology"/>
<dbReference type="GO" id="GO:0000139">
    <property type="term" value="C:Golgi membrane"/>
    <property type="evidence" value="ECO:0007669"/>
    <property type="project" value="UniProtKB-SubCell"/>
</dbReference>
<protein>
    <recommendedName>
        <fullName evidence="5 19">Polypeptide N-acetylgalactosaminyltransferase</fullName>
        <ecNumber evidence="19">2.4.1.-</ecNumber>
    </recommendedName>
    <alternativeName>
        <fullName evidence="19">Protein-UDP acetylgalactosaminyltransferase</fullName>
    </alternativeName>
</protein>
<dbReference type="PANTHER" id="PTHR11675:SF8">
    <property type="entry name" value="POLYPEPTIDE N-ACETYLGALACTOSAMINYLTRANSFERASE 14"/>
    <property type="match status" value="1"/>
</dbReference>
<evidence type="ECO:0000256" key="19">
    <source>
        <dbReference type="RuleBase" id="RU361242"/>
    </source>
</evidence>
<evidence type="ECO:0000256" key="10">
    <source>
        <dbReference type="ARBA" id="ARBA00022734"/>
    </source>
</evidence>
<evidence type="ECO:0000259" key="22">
    <source>
        <dbReference type="Pfam" id="PF00652"/>
    </source>
</evidence>
<evidence type="ECO:0000256" key="5">
    <source>
        <dbReference type="ARBA" id="ARBA00012644"/>
    </source>
</evidence>
<evidence type="ECO:0000259" key="21">
    <source>
        <dbReference type="Pfam" id="PF00535"/>
    </source>
</evidence>
<keyword evidence="24" id="KW-1185">Reference proteome</keyword>
<evidence type="ECO:0000256" key="3">
    <source>
        <dbReference type="ARBA" id="ARBA00004922"/>
    </source>
</evidence>
<dbReference type="SUPFAM" id="SSF50370">
    <property type="entry name" value="Ricin B-like lectins"/>
    <property type="match status" value="1"/>
</dbReference>
<evidence type="ECO:0000256" key="9">
    <source>
        <dbReference type="ARBA" id="ARBA00022723"/>
    </source>
</evidence>
<keyword evidence="12 19" id="KW-1133">Transmembrane helix</keyword>
<evidence type="ECO:0000256" key="14">
    <source>
        <dbReference type="ARBA" id="ARBA00023136"/>
    </source>
</evidence>
<gene>
    <name evidence="23" type="primary">GALNT14</name>
    <name evidence="23" type="synonym">galnt14</name>
</gene>
<dbReference type="Pfam" id="PF00652">
    <property type="entry name" value="Ricin_B_lectin"/>
    <property type="match status" value="1"/>
</dbReference>
<reference evidence="23" key="2">
    <citation type="submission" date="2025-08" db="UniProtKB">
        <authorList>
            <consortium name="Ensembl"/>
        </authorList>
    </citation>
    <scope>IDENTIFICATION</scope>
</reference>
<feature type="domain" description="Ricin B lectin" evidence="22">
    <location>
        <begin position="615"/>
        <end position="740"/>
    </location>
</feature>
<evidence type="ECO:0000256" key="15">
    <source>
        <dbReference type="ARBA" id="ARBA00023157"/>
    </source>
</evidence>
<evidence type="ECO:0000256" key="2">
    <source>
        <dbReference type="ARBA" id="ARBA00004323"/>
    </source>
</evidence>
<keyword evidence="16 19" id="KW-0464">Manganese</keyword>
<keyword evidence="7 19" id="KW-0808">Transferase</keyword>
<evidence type="ECO:0000256" key="16">
    <source>
        <dbReference type="ARBA" id="ARBA00023211"/>
    </source>
</evidence>
<dbReference type="UniPathway" id="UPA00378"/>
<evidence type="ECO:0000256" key="17">
    <source>
        <dbReference type="ARBA" id="ARBA00050905"/>
    </source>
</evidence>
<dbReference type="PROSITE" id="PS50231">
    <property type="entry name" value="RICIN_B_LECTIN"/>
    <property type="match status" value="1"/>
</dbReference>
<keyword evidence="15 19" id="KW-1015">Disulfide bond</keyword>
<reference evidence="23" key="3">
    <citation type="submission" date="2025-09" db="UniProtKB">
        <authorList>
            <consortium name="Ensembl"/>
        </authorList>
    </citation>
    <scope>IDENTIFICATION</scope>
</reference>
<evidence type="ECO:0000256" key="18">
    <source>
        <dbReference type="ARBA" id="ARBA00052209"/>
    </source>
</evidence>
<evidence type="ECO:0000256" key="11">
    <source>
        <dbReference type="ARBA" id="ARBA00022968"/>
    </source>
</evidence>
<dbReference type="AlphaFoldDB" id="A0A8C9W2I3"/>
<dbReference type="CDD" id="cd02510">
    <property type="entry name" value="pp-GalNAc-T"/>
    <property type="match status" value="1"/>
</dbReference>
<dbReference type="PANTHER" id="PTHR11675">
    <property type="entry name" value="N-ACETYLGALACTOSAMINYLTRANSFERASE"/>
    <property type="match status" value="1"/>
</dbReference>
<evidence type="ECO:0000256" key="7">
    <source>
        <dbReference type="ARBA" id="ARBA00022679"/>
    </source>
</evidence>
<comment type="pathway">
    <text evidence="3 19">Protein modification; protein glycosylation.</text>
</comment>
<dbReference type="GO" id="GO:0046872">
    <property type="term" value="F:metal ion binding"/>
    <property type="evidence" value="ECO:0007669"/>
    <property type="project" value="UniProtKB-KW"/>
</dbReference>
<feature type="domain" description="Glycosyltransferase 2-like" evidence="21">
    <location>
        <begin position="307"/>
        <end position="488"/>
    </location>
</feature>
<evidence type="ECO:0000313" key="24">
    <source>
        <dbReference type="Proteomes" id="UP000694397"/>
    </source>
</evidence>
<dbReference type="GO" id="GO:0030246">
    <property type="term" value="F:carbohydrate binding"/>
    <property type="evidence" value="ECO:0007669"/>
    <property type="project" value="UniProtKB-KW"/>
</dbReference>
<keyword evidence="6 19" id="KW-0328">Glycosyltransferase</keyword>
<feature type="transmembrane region" description="Helical" evidence="19">
    <location>
        <begin position="200"/>
        <end position="219"/>
    </location>
</feature>
<dbReference type="InterPro" id="IPR029044">
    <property type="entry name" value="Nucleotide-diphossugar_trans"/>
</dbReference>
<keyword evidence="8 19" id="KW-0812">Transmembrane</keyword>
<dbReference type="InterPro" id="IPR035992">
    <property type="entry name" value="Ricin_B-like_lectins"/>
</dbReference>
<sequence length="745" mass="85172">MPGSQMLWREMLQRDTLVHRWSQKAQRKREGSETVQRCEDHAADVGVPTVGGARAIRTVRALSARADPRSIERKVVAGSRARLLAPPSGGRCTRALARERRGSTGATRASVRSSTRTGRGEEGRGGWLVSRSLSVIDRDSRGAEWEGNARRASRLSRNVAPVDRARSAARGGVSPRVFFWEGFPQIFFCSWKMKRVPRRVTLALAALIWLAALLYLLLLNKRKVSDSGPGDAQDDQLSEAEWDDLLDQFEEKSYLNARRWKPGLDPYKLHAFNQRECERTPSNRALRDTRHYRCTTLHYGPDLPPTSIVITFHNEARATLLRTIRSILNRTPVHLIHEIILVDDFSDDPNDCLLLTKLPKVKCLRNDRREGLIRSRVRGADMARGEVLTFLDSHCEVNKDWLLPLLQRVKEDRTRVVSPVIDIINMDTFAYVAASADLRGGFDWSLHFKWEQLSAEQRARRADPTEPIKTPIIAGGLFVIDRSWFNHLGKYDTAMDIWGGENFEISFRVWMCGGSLEIVPCSRVGHVFRKKHPYVFPDGNANTYIKNTRRTAEVWMDEFKLFYYWARPAARGKPYGDVRGREELRRRLKCKSFKWYLDHVYPELKIPDDSDSKSGVIRQRQNCLEYQTLEGQEMPVLGLGPCMGTKEVPALYQEWIYTHGQQIRQKQHCLSLSTMFPASQVLLLPCNASDGKQRWQKSGSHLEHLASHFCLDSEMALDGLESSRMLVISPCEPSAYTQRWEVPFS</sequence>
<dbReference type="Pfam" id="PF00535">
    <property type="entry name" value="Glycos_transf_2"/>
    <property type="match status" value="1"/>
</dbReference>
<keyword evidence="14 19" id="KW-0472">Membrane</keyword>
<name>A0A8C9W2I3_SCLFO</name>
<evidence type="ECO:0000256" key="6">
    <source>
        <dbReference type="ARBA" id="ARBA00022676"/>
    </source>
</evidence>
<comment type="similarity">
    <text evidence="4 19">Belongs to the glycosyltransferase 2 family. GalNAc-T subfamily.</text>
</comment>
<dbReference type="GO" id="GO:0006493">
    <property type="term" value="P:protein O-linked glycosylation"/>
    <property type="evidence" value="ECO:0007669"/>
    <property type="project" value="TreeGrafter"/>
</dbReference>
<evidence type="ECO:0000256" key="4">
    <source>
        <dbReference type="ARBA" id="ARBA00005680"/>
    </source>
</evidence>
<keyword evidence="10 19" id="KW-0430">Lectin</keyword>
<evidence type="ECO:0000256" key="20">
    <source>
        <dbReference type="SAM" id="MobiDB-lite"/>
    </source>
</evidence>
<comment type="catalytic activity">
    <reaction evidence="17">
        <text>L-threonyl-[protein] + UDP-N-acetyl-alpha-D-galactosamine = a 3-O-[N-acetyl-alpha-D-galactosaminyl]-L-threonyl-[protein] + UDP + H(+)</text>
        <dbReference type="Rhea" id="RHEA:52424"/>
        <dbReference type="Rhea" id="RHEA-COMP:11060"/>
        <dbReference type="Rhea" id="RHEA-COMP:11689"/>
        <dbReference type="ChEBI" id="CHEBI:15378"/>
        <dbReference type="ChEBI" id="CHEBI:30013"/>
        <dbReference type="ChEBI" id="CHEBI:58223"/>
        <dbReference type="ChEBI" id="CHEBI:67138"/>
        <dbReference type="ChEBI" id="CHEBI:87075"/>
        <dbReference type="EC" id="2.4.1.41"/>
    </reaction>
</comment>
<dbReference type="EC" id="2.4.1.-" evidence="19"/>
<comment type="cofactor">
    <cofactor evidence="1 19">
        <name>Mn(2+)</name>
        <dbReference type="ChEBI" id="CHEBI:29035"/>
    </cofactor>
</comment>
<evidence type="ECO:0000256" key="13">
    <source>
        <dbReference type="ARBA" id="ARBA00023034"/>
    </source>
</evidence>
<dbReference type="Proteomes" id="UP000694397">
    <property type="component" value="Chromosome 1"/>
</dbReference>
<comment type="subcellular location">
    <subcellularLocation>
        <location evidence="2 19">Golgi apparatus membrane</location>
        <topology evidence="2 19">Single-pass type II membrane protein</topology>
    </subcellularLocation>
</comment>
<dbReference type="FunFam" id="3.90.550.10:FF:000020">
    <property type="entry name" value="Polypeptide N-acetylgalactosaminyltransferase"/>
    <property type="match status" value="1"/>
</dbReference>
<dbReference type="GO" id="GO:0004653">
    <property type="term" value="F:polypeptide N-acetylgalactosaminyltransferase activity"/>
    <property type="evidence" value="ECO:0007669"/>
    <property type="project" value="UniProtKB-EC"/>
</dbReference>
<dbReference type="Gene3D" id="2.80.10.50">
    <property type="match status" value="1"/>
</dbReference>
<dbReference type="InterPro" id="IPR000772">
    <property type="entry name" value="Ricin_B_lectin"/>
</dbReference>
<dbReference type="OrthoDB" id="429263at2759"/>
<keyword evidence="13 19" id="KW-0333">Golgi apparatus</keyword>
<accession>A0A8C9W2I3</accession>
<dbReference type="InterPro" id="IPR001173">
    <property type="entry name" value="Glyco_trans_2-like"/>
</dbReference>
<keyword evidence="9" id="KW-0479">Metal-binding</keyword>
<evidence type="ECO:0000313" key="23">
    <source>
        <dbReference type="Ensembl" id="ENSSFOP00015067883.1"/>
    </source>
</evidence>
<feature type="region of interest" description="Disordered" evidence="20">
    <location>
        <begin position="97"/>
        <end position="125"/>
    </location>
</feature>
<dbReference type="Gene3D" id="3.90.550.10">
    <property type="entry name" value="Spore Coat Polysaccharide Biosynthesis Protein SpsA, Chain A"/>
    <property type="match status" value="1"/>
</dbReference>
<comment type="catalytic activity">
    <reaction evidence="18">
        <text>L-seryl-[protein] + UDP-N-acetyl-alpha-D-galactosamine = a 3-O-[N-acetyl-alpha-D-galactosaminyl]-L-seryl-[protein] + UDP + H(+)</text>
        <dbReference type="Rhea" id="RHEA:23956"/>
        <dbReference type="Rhea" id="RHEA-COMP:9863"/>
        <dbReference type="Rhea" id="RHEA-COMP:12788"/>
        <dbReference type="ChEBI" id="CHEBI:15378"/>
        <dbReference type="ChEBI" id="CHEBI:29999"/>
        <dbReference type="ChEBI" id="CHEBI:53604"/>
        <dbReference type="ChEBI" id="CHEBI:58223"/>
        <dbReference type="ChEBI" id="CHEBI:67138"/>
        <dbReference type="EC" id="2.4.1.41"/>
    </reaction>
</comment>
<evidence type="ECO:0000256" key="12">
    <source>
        <dbReference type="ARBA" id="ARBA00022989"/>
    </source>
</evidence>
<evidence type="ECO:0000256" key="1">
    <source>
        <dbReference type="ARBA" id="ARBA00001936"/>
    </source>
</evidence>
<evidence type="ECO:0000256" key="8">
    <source>
        <dbReference type="ARBA" id="ARBA00022692"/>
    </source>
</evidence>
<organism evidence="23 24">
    <name type="scientific">Scleropages formosus</name>
    <name type="common">Asian bonytongue</name>
    <name type="synonym">Osteoglossum formosum</name>
    <dbReference type="NCBI Taxonomy" id="113540"/>
    <lineage>
        <taxon>Eukaryota</taxon>
        <taxon>Metazoa</taxon>
        <taxon>Chordata</taxon>
        <taxon>Craniata</taxon>
        <taxon>Vertebrata</taxon>
        <taxon>Euteleostomi</taxon>
        <taxon>Actinopterygii</taxon>
        <taxon>Neopterygii</taxon>
        <taxon>Teleostei</taxon>
        <taxon>Osteoglossocephala</taxon>
        <taxon>Osteoglossomorpha</taxon>
        <taxon>Osteoglossiformes</taxon>
        <taxon>Osteoglossidae</taxon>
        <taxon>Scleropages</taxon>
    </lineage>
</organism>
<dbReference type="SUPFAM" id="SSF53448">
    <property type="entry name" value="Nucleotide-diphospho-sugar transferases"/>
    <property type="match status" value="1"/>
</dbReference>
<dbReference type="InterPro" id="IPR045885">
    <property type="entry name" value="GalNAc-T"/>
</dbReference>
<dbReference type="Ensembl" id="ENSSFOT00015082325.1">
    <property type="protein sequence ID" value="ENSSFOP00015067883.1"/>
    <property type="gene ID" value="ENSSFOG00015014137.2"/>
</dbReference>